<dbReference type="VEuPathDB" id="FungiDB:PGUG_00391"/>
<dbReference type="RefSeq" id="XP_001487014.2">
    <property type="nucleotide sequence ID" value="XM_001486964.1"/>
</dbReference>
<evidence type="ECO:0000313" key="3">
    <source>
        <dbReference type="EMBL" id="EDK36293.2"/>
    </source>
</evidence>
<evidence type="ECO:0000313" key="4">
    <source>
        <dbReference type="Proteomes" id="UP000001997"/>
    </source>
</evidence>
<feature type="compositionally biased region" description="Polar residues" evidence="1">
    <location>
        <begin position="236"/>
        <end position="246"/>
    </location>
</feature>
<dbReference type="eggNOG" id="ENOG502RPS8">
    <property type="taxonomic scope" value="Eukaryota"/>
</dbReference>
<dbReference type="EMBL" id="CH408155">
    <property type="protein sequence ID" value="EDK36293.2"/>
    <property type="molecule type" value="Genomic_DNA"/>
</dbReference>
<evidence type="ECO:0000256" key="2">
    <source>
        <dbReference type="SAM" id="SignalP"/>
    </source>
</evidence>
<sequence length="278" mass="30862">MMKTSFFSLTLLGCALSLVSNLPNINKQASPALGGVSKTPQDLLFSGDSVCDKFSSTIQSNNDTTDFPIDFNLYVATTESAPNDNYTVDLYFKNPRHNSLNQFAILNTTDKPQALEQYNPQLISQQPGFGVEFKFDFSKGLLCQFLYEFQVIYQLERQNDTSAKSDKIFLVGSCQLNQQYHPDDYNTLIDQGFRCVEYNSGFKYDGGKDWCSKFYPSDQCCDSYQNDELVARDTCPTKSGVSSASAPTVAPGPSDRPNGPGHEPRIAVASTLTTKRRA</sequence>
<gene>
    <name evidence="3" type="ORF">PGUG_00391</name>
</gene>
<evidence type="ECO:0000256" key="1">
    <source>
        <dbReference type="SAM" id="MobiDB-lite"/>
    </source>
</evidence>
<dbReference type="OrthoDB" id="4006709at2759"/>
<reference evidence="3 4" key="1">
    <citation type="journal article" date="2009" name="Nature">
        <title>Evolution of pathogenicity and sexual reproduction in eight Candida genomes.</title>
        <authorList>
            <person name="Butler G."/>
            <person name="Rasmussen M.D."/>
            <person name="Lin M.F."/>
            <person name="Santos M.A."/>
            <person name="Sakthikumar S."/>
            <person name="Munro C.A."/>
            <person name="Rheinbay E."/>
            <person name="Grabherr M."/>
            <person name="Forche A."/>
            <person name="Reedy J.L."/>
            <person name="Agrafioti I."/>
            <person name="Arnaud M.B."/>
            <person name="Bates S."/>
            <person name="Brown A.J."/>
            <person name="Brunke S."/>
            <person name="Costanzo M.C."/>
            <person name="Fitzpatrick D.A."/>
            <person name="de Groot P.W."/>
            <person name="Harris D."/>
            <person name="Hoyer L.L."/>
            <person name="Hube B."/>
            <person name="Klis F.M."/>
            <person name="Kodira C."/>
            <person name="Lennard N."/>
            <person name="Logue M.E."/>
            <person name="Martin R."/>
            <person name="Neiman A.M."/>
            <person name="Nikolaou E."/>
            <person name="Quail M.A."/>
            <person name="Quinn J."/>
            <person name="Santos M.C."/>
            <person name="Schmitzberger F.F."/>
            <person name="Sherlock G."/>
            <person name="Shah P."/>
            <person name="Silverstein K.A."/>
            <person name="Skrzypek M.S."/>
            <person name="Soll D."/>
            <person name="Staggs R."/>
            <person name="Stansfield I."/>
            <person name="Stumpf M.P."/>
            <person name="Sudbery P.E."/>
            <person name="Srikantha T."/>
            <person name="Zeng Q."/>
            <person name="Berman J."/>
            <person name="Berriman M."/>
            <person name="Heitman J."/>
            <person name="Gow N.A."/>
            <person name="Lorenz M.C."/>
            <person name="Birren B.W."/>
            <person name="Kellis M."/>
            <person name="Cuomo C.A."/>
        </authorList>
    </citation>
    <scope>NUCLEOTIDE SEQUENCE [LARGE SCALE GENOMIC DNA]</scope>
    <source>
        <strain evidence="4">ATCC 6260 / CBS 566 / DSM 6381 / JCM 1539 / NBRC 10279 / NRRL Y-324</strain>
    </source>
</reference>
<evidence type="ECO:0008006" key="5">
    <source>
        <dbReference type="Google" id="ProtNLM"/>
    </source>
</evidence>
<keyword evidence="2" id="KW-0732">Signal</keyword>
<protein>
    <recommendedName>
        <fullName evidence="5">Flo11 domain-containing protein</fullName>
    </recommendedName>
</protein>
<dbReference type="STRING" id="294746.A5DAT6"/>
<accession>A5DAT6</accession>
<dbReference type="GeneID" id="5129183"/>
<proteinExistence type="predicted"/>
<dbReference type="OMA" id="QGFRCVE"/>
<dbReference type="InParanoid" id="A5DAT6"/>
<dbReference type="Proteomes" id="UP000001997">
    <property type="component" value="Unassembled WGS sequence"/>
</dbReference>
<keyword evidence="4" id="KW-1185">Reference proteome</keyword>
<name>A5DAT6_PICGU</name>
<feature type="signal peptide" evidence="2">
    <location>
        <begin position="1"/>
        <end position="17"/>
    </location>
</feature>
<dbReference type="HOGENOM" id="CLU_050393_0_0_1"/>
<feature type="region of interest" description="Disordered" evidence="1">
    <location>
        <begin position="235"/>
        <end position="278"/>
    </location>
</feature>
<dbReference type="KEGG" id="pgu:PGUG_00391"/>
<organism evidence="3 4">
    <name type="scientific">Meyerozyma guilliermondii (strain ATCC 6260 / CBS 566 / DSM 6381 / JCM 1539 / NBRC 10279 / NRRL Y-324)</name>
    <name type="common">Yeast</name>
    <name type="synonym">Candida guilliermondii</name>
    <dbReference type="NCBI Taxonomy" id="294746"/>
    <lineage>
        <taxon>Eukaryota</taxon>
        <taxon>Fungi</taxon>
        <taxon>Dikarya</taxon>
        <taxon>Ascomycota</taxon>
        <taxon>Saccharomycotina</taxon>
        <taxon>Pichiomycetes</taxon>
        <taxon>Debaryomycetaceae</taxon>
        <taxon>Meyerozyma</taxon>
    </lineage>
</organism>
<dbReference type="AlphaFoldDB" id="A5DAT6"/>
<feature type="chain" id="PRO_5002680786" description="Flo11 domain-containing protein" evidence="2">
    <location>
        <begin position="18"/>
        <end position="278"/>
    </location>
</feature>